<reference evidence="1" key="1">
    <citation type="submission" date="2020-05" db="EMBL/GenBank/DDBJ databases">
        <authorList>
            <person name="Chiriac C."/>
            <person name="Salcher M."/>
            <person name="Ghai R."/>
            <person name="Kavagutti S V."/>
        </authorList>
    </citation>
    <scope>NUCLEOTIDE SEQUENCE</scope>
</reference>
<accession>A0A6J7X2Y1</accession>
<name>A0A6J7X2Y1_9CAUD</name>
<proteinExistence type="predicted"/>
<sequence length="54" mass="6046">MASEKQDTDLFNAVSTVLMAFGAMVLPEKETVADWWEKRCAEEPGCAECKCFDL</sequence>
<dbReference type="EMBL" id="LR798321">
    <property type="protein sequence ID" value="CAB5223498.1"/>
    <property type="molecule type" value="Genomic_DNA"/>
</dbReference>
<evidence type="ECO:0000313" key="1">
    <source>
        <dbReference type="EMBL" id="CAB5223498.1"/>
    </source>
</evidence>
<organism evidence="1">
    <name type="scientific">uncultured Caudovirales phage</name>
    <dbReference type="NCBI Taxonomy" id="2100421"/>
    <lineage>
        <taxon>Viruses</taxon>
        <taxon>Duplodnaviria</taxon>
        <taxon>Heunggongvirae</taxon>
        <taxon>Uroviricota</taxon>
        <taxon>Caudoviricetes</taxon>
        <taxon>Peduoviridae</taxon>
        <taxon>Maltschvirus</taxon>
        <taxon>Maltschvirus maltsch</taxon>
    </lineage>
</organism>
<protein>
    <submittedName>
        <fullName evidence="1">Uncharacterized protein</fullName>
    </submittedName>
</protein>
<gene>
    <name evidence="1" type="ORF">UFOVP383_96</name>
</gene>